<dbReference type="OrthoDB" id="3176438at2"/>
<dbReference type="AlphaFoldDB" id="A0A5C6VYX3"/>
<dbReference type="EMBL" id="VOQF01000007">
    <property type="protein sequence ID" value="TXC90265.1"/>
    <property type="molecule type" value="Genomic_DNA"/>
</dbReference>
<feature type="transmembrane region" description="Helical" evidence="6">
    <location>
        <begin position="29"/>
        <end position="47"/>
    </location>
</feature>
<keyword evidence="2" id="KW-1003">Cell membrane</keyword>
<evidence type="ECO:0000256" key="6">
    <source>
        <dbReference type="SAM" id="Phobius"/>
    </source>
</evidence>
<evidence type="ECO:0000313" key="7">
    <source>
        <dbReference type="EMBL" id="TXC90265.1"/>
    </source>
</evidence>
<evidence type="ECO:0000256" key="1">
    <source>
        <dbReference type="ARBA" id="ARBA00004651"/>
    </source>
</evidence>
<dbReference type="PANTHER" id="PTHR33931:SF2">
    <property type="entry name" value="HOLIN-LIKE PROTEIN CIDA"/>
    <property type="match status" value="1"/>
</dbReference>
<name>A0A5C6VYX3_9BACI</name>
<proteinExistence type="predicted"/>
<reference evidence="7 8" key="1">
    <citation type="journal article" date="2005" name="Int. J. Syst. Evol. Microbiol.">
        <title>Bacillus litoralis sp. nov., isolated from a tidal flat of the Yellow Sea in Korea.</title>
        <authorList>
            <person name="Yoon J.H."/>
            <person name="Oh T.K."/>
        </authorList>
    </citation>
    <scope>NUCLEOTIDE SEQUENCE [LARGE SCALE GENOMIC DNA]</scope>
    <source>
        <strain evidence="7 8">SW-211</strain>
    </source>
</reference>
<dbReference type="InterPro" id="IPR005538">
    <property type="entry name" value="LrgA/CidA"/>
</dbReference>
<sequence>MNIFKISFQVILLYGIYLIGVFIQNVSQIPVPGSIIGMLFLFTALHFKFIKRKWFSLGGAFLLKHLPLLFIPATVGVIDYLELFKGKGLLTIAIAFISTFIVMAASSLISDFILTKGEEKKKDRGLSV</sequence>
<accession>A0A5C6VYX3</accession>
<evidence type="ECO:0000256" key="2">
    <source>
        <dbReference type="ARBA" id="ARBA00022475"/>
    </source>
</evidence>
<dbReference type="GO" id="GO:0005886">
    <property type="term" value="C:plasma membrane"/>
    <property type="evidence" value="ECO:0007669"/>
    <property type="project" value="UniProtKB-SubCell"/>
</dbReference>
<dbReference type="RefSeq" id="WP_146949366.1">
    <property type="nucleotide sequence ID" value="NZ_VOQF01000007.1"/>
</dbReference>
<feature type="transmembrane region" description="Helical" evidence="6">
    <location>
        <begin position="54"/>
        <end position="78"/>
    </location>
</feature>
<feature type="transmembrane region" description="Helical" evidence="6">
    <location>
        <begin position="7"/>
        <end position="23"/>
    </location>
</feature>
<gene>
    <name evidence="7" type="ORF">FS935_14520</name>
</gene>
<dbReference type="PANTHER" id="PTHR33931">
    <property type="entry name" value="HOLIN-LIKE PROTEIN CIDA-RELATED"/>
    <property type="match status" value="1"/>
</dbReference>
<evidence type="ECO:0000256" key="4">
    <source>
        <dbReference type="ARBA" id="ARBA00022989"/>
    </source>
</evidence>
<keyword evidence="4 6" id="KW-1133">Transmembrane helix</keyword>
<keyword evidence="3 6" id="KW-0812">Transmembrane</keyword>
<comment type="subcellular location">
    <subcellularLocation>
        <location evidence="1">Cell membrane</location>
        <topology evidence="1">Multi-pass membrane protein</topology>
    </subcellularLocation>
</comment>
<protein>
    <submittedName>
        <fullName evidence="7">CidA/LrgA family protein</fullName>
    </submittedName>
</protein>
<keyword evidence="5 6" id="KW-0472">Membrane</keyword>
<dbReference type="Proteomes" id="UP000321363">
    <property type="component" value="Unassembled WGS sequence"/>
</dbReference>
<dbReference type="Pfam" id="PF03788">
    <property type="entry name" value="LrgA"/>
    <property type="match status" value="1"/>
</dbReference>
<evidence type="ECO:0000256" key="3">
    <source>
        <dbReference type="ARBA" id="ARBA00022692"/>
    </source>
</evidence>
<organism evidence="7 8">
    <name type="scientific">Metabacillus litoralis</name>
    <dbReference type="NCBI Taxonomy" id="152268"/>
    <lineage>
        <taxon>Bacteria</taxon>
        <taxon>Bacillati</taxon>
        <taxon>Bacillota</taxon>
        <taxon>Bacilli</taxon>
        <taxon>Bacillales</taxon>
        <taxon>Bacillaceae</taxon>
        <taxon>Metabacillus</taxon>
    </lineage>
</organism>
<comment type="caution">
    <text evidence="7">The sequence shown here is derived from an EMBL/GenBank/DDBJ whole genome shotgun (WGS) entry which is preliminary data.</text>
</comment>
<evidence type="ECO:0000313" key="8">
    <source>
        <dbReference type="Proteomes" id="UP000321363"/>
    </source>
</evidence>
<feature type="transmembrane region" description="Helical" evidence="6">
    <location>
        <begin position="90"/>
        <end position="114"/>
    </location>
</feature>
<keyword evidence="8" id="KW-1185">Reference proteome</keyword>
<evidence type="ECO:0000256" key="5">
    <source>
        <dbReference type="ARBA" id="ARBA00023136"/>
    </source>
</evidence>
<dbReference type="NCBIfam" id="NF002460">
    <property type="entry name" value="PRK01658.1"/>
    <property type="match status" value="1"/>
</dbReference>